<organism evidence="4 5">
    <name type="scientific">Hevea brasiliensis</name>
    <name type="common">Para rubber tree</name>
    <name type="synonym">Siphonia brasiliensis</name>
    <dbReference type="NCBI Taxonomy" id="3981"/>
    <lineage>
        <taxon>Eukaryota</taxon>
        <taxon>Viridiplantae</taxon>
        <taxon>Streptophyta</taxon>
        <taxon>Embryophyta</taxon>
        <taxon>Tracheophyta</taxon>
        <taxon>Spermatophyta</taxon>
        <taxon>Magnoliopsida</taxon>
        <taxon>eudicotyledons</taxon>
        <taxon>Gunneridae</taxon>
        <taxon>Pentapetalae</taxon>
        <taxon>rosids</taxon>
        <taxon>fabids</taxon>
        <taxon>Malpighiales</taxon>
        <taxon>Euphorbiaceae</taxon>
        <taxon>Crotonoideae</taxon>
        <taxon>Micrandreae</taxon>
        <taxon>Hevea</taxon>
    </lineage>
</organism>
<sequence>MDQFSPAAYGSMVLFYFLNGSANQHLTVAEISQRLKTSLSKTLTRFYPLAGRIKDNTIIECNDDGAVFVEARVDFSLEKFLEKPEARATRKFIPVETESSEAYTGTLLLVQATYFACGGLALGVCTSHKIVDASSVCTFMKGWAATAIGSGQEAELPLFNAAATFPPQNYLPLKDQMRKGMQDFNENYVKKLQTGNAFMAICESSKEIGSLLQGENIDFYITTSLCRYPFYGFDFGWGKPDWAISPRDAYKNIIALMDTRDGDGIEAWVTLAAEDMQFFEQDQELLSFASLNPGISNPLKPKITYA</sequence>
<proteinExistence type="inferred from homology"/>
<evidence type="ECO:0000313" key="5">
    <source>
        <dbReference type="Proteomes" id="UP000467840"/>
    </source>
</evidence>
<dbReference type="EMBL" id="JAAGAX010000017">
    <property type="protein sequence ID" value="KAF2286551.1"/>
    <property type="molecule type" value="Genomic_DNA"/>
</dbReference>
<comment type="caution">
    <text evidence="4">The sequence shown here is derived from an EMBL/GenBank/DDBJ whole genome shotgun (WGS) entry which is preliminary data.</text>
</comment>
<dbReference type="PANTHER" id="PTHR31623">
    <property type="entry name" value="F21J9.9"/>
    <property type="match status" value="1"/>
</dbReference>
<gene>
    <name evidence="4" type="ORF">GH714_017629</name>
</gene>
<dbReference type="InterPro" id="IPR023213">
    <property type="entry name" value="CAT-like_dom_sf"/>
</dbReference>
<accession>A0A6A6KCH6</accession>
<protein>
    <submittedName>
        <fullName evidence="4">Uncharacterized protein</fullName>
    </submittedName>
</protein>
<dbReference type="PANTHER" id="PTHR31623:SF122">
    <property type="entry name" value="HXXXD-TYPE ACYL-TRANSFERASE FAMILY PROTEIN"/>
    <property type="match status" value="1"/>
</dbReference>
<dbReference type="Gene3D" id="3.30.559.10">
    <property type="entry name" value="Chloramphenicol acetyltransferase-like domain"/>
    <property type="match status" value="2"/>
</dbReference>
<evidence type="ECO:0000256" key="1">
    <source>
        <dbReference type="ARBA" id="ARBA00009861"/>
    </source>
</evidence>
<dbReference type="Pfam" id="PF02458">
    <property type="entry name" value="Transferase"/>
    <property type="match status" value="2"/>
</dbReference>
<name>A0A6A6KCH6_HEVBR</name>
<evidence type="ECO:0000256" key="2">
    <source>
        <dbReference type="ARBA" id="ARBA00022679"/>
    </source>
</evidence>
<dbReference type="AlphaFoldDB" id="A0A6A6KCH6"/>
<keyword evidence="3" id="KW-0012">Acyltransferase</keyword>
<evidence type="ECO:0000256" key="3">
    <source>
        <dbReference type="ARBA" id="ARBA00023315"/>
    </source>
</evidence>
<keyword evidence="2" id="KW-0808">Transferase</keyword>
<dbReference type="GO" id="GO:0016746">
    <property type="term" value="F:acyltransferase activity"/>
    <property type="evidence" value="ECO:0007669"/>
    <property type="project" value="UniProtKB-KW"/>
</dbReference>
<evidence type="ECO:0000313" key="4">
    <source>
        <dbReference type="EMBL" id="KAF2286551.1"/>
    </source>
</evidence>
<comment type="similarity">
    <text evidence="1">Belongs to the plant acyltransferase family.</text>
</comment>
<reference evidence="4 5" key="1">
    <citation type="journal article" date="2020" name="Mol. Plant">
        <title>The Chromosome-Based Rubber Tree Genome Provides New Insights into Spurge Genome Evolution and Rubber Biosynthesis.</title>
        <authorList>
            <person name="Liu J."/>
            <person name="Shi C."/>
            <person name="Shi C.C."/>
            <person name="Li W."/>
            <person name="Zhang Q.J."/>
            <person name="Zhang Y."/>
            <person name="Li K."/>
            <person name="Lu H.F."/>
            <person name="Shi C."/>
            <person name="Zhu S.T."/>
            <person name="Xiao Z.Y."/>
            <person name="Nan H."/>
            <person name="Yue Y."/>
            <person name="Zhu X.G."/>
            <person name="Wu Y."/>
            <person name="Hong X.N."/>
            <person name="Fan G.Y."/>
            <person name="Tong Y."/>
            <person name="Zhang D."/>
            <person name="Mao C.L."/>
            <person name="Liu Y.L."/>
            <person name="Hao S.J."/>
            <person name="Liu W.Q."/>
            <person name="Lv M.Q."/>
            <person name="Zhang H.B."/>
            <person name="Liu Y."/>
            <person name="Hu-Tang G.R."/>
            <person name="Wang J.P."/>
            <person name="Wang J.H."/>
            <person name="Sun Y.H."/>
            <person name="Ni S.B."/>
            <person name="Chen W.B."/>
            <person name="Zhang X.C."/>
            <person name="Jiao Y.N."/>
            <person name="Eichler E.E."/>
            <person name="Li G.H."/>
            <person name="Liu X."/>
            <person name="Gao L.Z."/>
        </authorList>
    </citation>
    <scope>NUCLEOTIDE SEQUENCE [LARGE SCALE GENOMIC DNA]</scope>
    <source>
        <strain evidence="5">cv. GT1</strain>
        <tissue evidence="4">Leaf</tissue>
    </source>
</reference>
<dbReference type="Proteomes" id="UP000467840">
    <property type="component" value="Chromosome 3"/>
</dbReference>
<keyword evidence="5" id="KW-1185">Reference proteome</keyword>